<dbReference type="InterPro" id="IPR043141">
    <property type="entry name" value="Ribosomal_uL10-like_sf"/>
</dbReference>
<dbReference type="AlphaFoldDB" id="A0A2H0BUV5"/>
<dbReference type="Proteomes" id="UP000231246">
    <property type="component" value="Unassembled WGS sequence"/>
</dbReference>
<dbReference type="Pfam" id="PF00466">
    <property type="entry name" value="Ribosomal_L10"/>
    <property type="match status" value="1"/>
</dbReference>
<dbReference type="GO" id="GO:1990904">
    <property type="term" value="C:ribonucleoprotein complex"/>
    <property type="evidence" value="ECO:0007669"/>
    <property type="project" value="UniProtKB-KW"/>
</dbReference>
<evidence type="ECO:0000313" key="6">
    <source>
        <dbReference type="EMBL" id="PIP61466.1"/>
    </source>
</evidence>
<dbReference type="InterPro" id="IPR001790">
    <property type="entry name" value="Ribosomal_uL10"/>
</dbReference>
<reference evidence="6 7" key="1">
    <citation type="submission" date="2017-09" db="EMBL/GenBank/DDBJ databases">
        <title>Depth-based differentiation of microbial function through sediment-hosted aquifers and enrichment of novel symbionts in the deep terrestrial subsurface.</title>
        <authorList>
            <person name="Probst A.J."/>
            <person name="Ladd B."/>
            <person name="Jarett J.K."/>
            <person name="Geller-Mcgrath D.E."/>
            <person name="Sieber C.M."/>
            <person name="Emerson J.B."/>
            <person name="Anantharaman K."/>
            <person name="Thomas B.C."/>
            <person name="Malmstrom R."/>
            <person name="Stieglmeier M."/>
            <person name="Klingl A."/>
            <person name="Woyke T."/>
            <person name="Ryan C.M."/>
            <person name="Banfield J.F."/>
        </authorList>
    </citation>
    <scope>NUCLEOTIDE SEQUENCE [LARGE SCALE GENOMIC DNA]</scope>
    <source>
        <strain evidence="6">CG22_combo_CG10-13_8_21_14_all_38_20</strain>
    </source>
</reference>
<dbReference type="SUPFAM" id="SSF160369">
    <property type="entry name" value="Ribosomal protein L10-like"/>
    <property type="match status" value="1"/>
</dbReference>
<organism evidence="6 7">
    <name type="scientific">Candidatus Roizmanbacteria bacterium CG22_combo_CG10-13_8_21_14_all_38_20</name>
    <dbReference type="NCBI Taxonomy" id="1974862"/>
    <lineage>
        <taxon>Bacteria</taxon>
        <taxon>Candidatus Roizmaniibacteriota</taxon>
    </lineage>
</organism>
<keyword evidence="3" id="KW-0687">Ribonucleoprotein</keyword>
<dbReference type="EMBL" id="PCTA01000026">
    <property type="protein sequence ID" value="PIP61466.1"/>
    <property type="molecule type" value="Genomic_DNA"/>
</dbReference>
<evidence type="ECO:0000256" key="2">
    <source>
        <dbReference type="ARBA" id="ARBA00022980"/>
    </source>
</evidence>
<comment type="caution">
    <text evidence="6">The sequence shown here is derived from an EMBL/GenBank/DDBJ whole genome shotgun (WGS) entry which is preliminary data.</text>
</comment>
<evidence type="ECO:0000256" key="5">
    <source>
        <dbReference type="ARBA" id="ARBA00035502"/>
    </source>
</evidence>
<evidence type="ECO:0000256" key="1">
    <source>
        <dbReference type="ARBA" id="ARBA00008889"/>
    </source>
</evidence>
<dbReference type="Gene3D" id="3.30.70.1730">
    <property type="match status" value="1"/>
</dbReference>
<evidence type="ECO:0000256" key="4">
    <source>
        <dbReference type="ARBA" id="ARBA00035202"/>
    </source>
</evidence>
<evidence type="ECO:0000256" key="3">
    <source>
        <dbReference type="ARBA" id="ARBA00023274"/>
    </source>
</evidence>
<evidence type="ECO:0000313" key="7">
    <source>
        <dbReference type="Proteomes" id="UP000231246"/>
    </source>
</evidence>
<dbReference type="CDD" id="cd05797">
    <property type="entry name" value="Ribosomal_L10"/>
    <property type="match status" value="1"/>
</dbReference>
<dbReference type="PANTHER" id="PTHR11560">
    <property type="entry name" value="39S RIBOSOMAL PROTEIN L10, MITOCHONDRIAL"/>
    <property type="match status" value="1"/>
</dbReference>
<keyword evidence="2 6" id="KW-0689">Ribosomal protein</keyword>
<dbReference type="Gene3D" id="6.10.250.290">
    <property type="match status" value="1"/>
</dbReference>
<proteinExistence type="inferred from homology"/>
<gene>
    <name evidence="6" type="primary">rplJ</name>
    <name evidence="6" type="ORF">COW99_04155</name>
</gene>
<accession>A0A2H0BUV5</accession>
<name>A0A2H0BUV5_9BACT</name>
<dbReference type="NCBIfam" id="NF000955">
    <property type="entry name" value="PRK00099.1-1"/>
    <property type="match status" value="1"/>
</dbReference>
<dbReference type="InterPro" id="IPR047865">
    <property type="entry name" value="Ribosomal_uL10_bac_type"/>
</dbReference>
<protein>
    <recommendedName>
        <fullName evidence="4">Large ribosomal subunit protein uL10</fullName>
    </recommendedName>
    <alternativeName>
        <fullName evidence="5">50S ribosomal protein L10</fullName>
    </alternativeName>
</protein>
<dbReference type="GO" id="GO:0005840">
    <property type="term" value="C:ribosome"/>
    <property type="evidence" value="ECO:0007669"/>
    <property type="project" value="UniProtKB-KW"/>
</dbReference>
<comment type="similarity">
    <text evidence="1">Belongs to the universal ribosomal protein uL10 family.</text>
</comment>
<sequence length="168" mass="18603">MPTQLKKDEVLRLTQKISEAEAIYLTNYQGLSYGELSEIRSKVKEAGAEYSIIKNTLFRVALKEAGRPEAEFGGATAAIFAHSDPLLPLQSFAKIAKDRLKAAIAFGEFMIGDKLDRLVEMDSPEILKTKLVMQLASPMYGLARSLNWNIQRLVVAMDNVRVKKGGGK</sequence>